<dbReference type="NCBIfam" id="TIGR00159">
    <property type="entry name" value="diadenylate cyclase CdaA"/>
    <property type="match status" value="1"/>
</dbReference>
<organism evidence="12 13">
    <name type="scientific">Candidatus Flavonifractor merdipullorum</name>
    <dbReference type="NCBI Taxonomy" id="2838590"/>
    <lineage>
        <taxon>Bacteria</taxon>
        <taxon>Bacillati</taxon>
        <taxon>Bacillota</taxon>
        <taxon>Clostridia</taxon>
        <taxon>Eubacteriales</taxon>
        <taxon>Oscillospiraceae</taxon>
        <taxon>Flavonifractor</taxon>
    </lineage>
</organism>
<evidence type="ECO:0000256" key="6">
    <source>
        <dbReference type="ARBA" id="ARBA00022741"/>
    </source>
</evidence>
<evidence type="ECO:0000313" key="13">
    <source>
        <dbReference type="Proteomes" id="UP000824192"/>
    </source>
</evidence>
<feature type="transmembrane region" description="Helical" evidence="10">
    <location>
        <begin position="12"/>
        <end position="34"/>
    </location>
</feature>
<dbReference type="FunFam" id="3.40.1700.10:FF:000002">
    <property type="entry name" value="Diadenylate cyclase"/>
    <property type="match status" value="1"/>
</dbReference>
<dbReference type="GO" id="GO:0106408">
    <property type="term" value="F:diadenylate cyclase activity"/>
    <property type="evidence" value="ECO:0007669"/>
    <property type="project" value="UniProtKB-EC"/>
</dbReference>
<proteinExistence type="inferred from homology"/>
<dbReference type="SUPFAM" id="SSF143597">
    <property type="entry name" value="YojJ-like"/>
    <property type="match status" value="1"/>
</dbReference>
<comment type="caution">
    <text evidence="12">The sequence shown here is derived from an EMBL/GenBank/DDBJ whole genome shotgun (WGS) entry which is preliminary data.</text>
</comment>
<dbReference type="EC" id="2.7.7.85" evidence="10"/>
<dbReference type="Pfam" id="PF19293">
    <property type="entry name" value="CdaA_N"/>
    <property type="match status" value="1"/>
</dbReference>
<dbReference type="GO" id="GO:0006171">
    <property type="term" value="P:cAMP biosynthetic process"/>
    <property type="evidence" value="ECO:0007669"/>
    <property type="project" value="InterPro"/>
</dbReference>
<keyword evidence="4 10" id="KW-0812">Transmembrane</keyword>
<dbReference type="GO" id="GO:0005524">
    <property type="term" value="F:ATP binding"/>
    <property type="evidence" value="ECO:0007669"/>
    <property type="project" value="UniProtKB-UniRule"/>
</dbReference>
<reference evidence="12" key="1">
    <citation type="journal article" date="2021" name="PeerJ">
        <title>Extensive microbial diversity within the chicken gut microbiome revealed by metagenomics and culture.</title>
        <authorList>
            <person name="Gilroy R."/>
            <person name="Ravi A."/>
            <person name="Getino M."/>
            <person name="Pursley I."/>
            <person name="Horton D.L."/>
            <person name="Alikhan N.F."/>
            <person name="Baker D."/>
            <person name="Gharbi K."/>
            <person name="Hall N."/>
            <person name="Watson M."/>
            <person name="Adriaenssens E.M."/>
            <person name="Foster-Nyarko E."/>
            <person name="Jarju S."/>
            <person name="Secka A."/>
            <person name="Antonio M."/>
            <person name="Oren A."/>
            <person name="Chaudhuri R.R."/>
            <person name="La Ragione R."/>
            <person name="Hildebrand F."/>
            <person name="Pallen M.J."/>
        </authorList>
    </citation>
    <scope>NUCLEOTIDE SEQUENCE</scope>
    <source>
        <strain evidence="12">ChiGjej6B6-1540</strain>
    </source>
</reference>
<dbReference type="EMBL" id="DXGA01000042">
    <property type="protein sequence ID" value="HIW93263.1"/>
    <property type="molecule type" value="Genomic_DNA"/>
</dbReference>
<comment type="caution">
    <text evidence="10">Lacks conserved residue(s) required for the propagation of feature annotation.</text>
</comment>
<keyword evidence="6 10" id="KW-0547">Nucleotide-binding</keyword>
<dbReference type="InterPro" id="IPR034701">
    <property type="entry name" value="CdaA"/>
</dbReference>
<evidence type="ECO:0000256" key="10">
    <source>
        <dbReference type="HAMAP-Rule" id="MF_01499"/>
    </source>
</evidence>
<dbReference type="Proteomes" id="UP000824192">
    <property type="component" value="Unassembled WGS sequence"/>
</dbReference>
<sequence>MESLVQFFQDVMYVLRLIHITDIIDIAIIAFIIYKVMILVRRTSTGQVAKGVVLVLVAAWLSEWFELYTLNFLLNQVVSFGVLALVILFQPEIRKFLEQMGSSRLGDLMSHPNAPDEIEHAIQQTVEAYASLSKSKTGALMVFERKNRFDDSIKTGTALECEVNSELLKNIFWNKAPLHDGAVIVRNGRIVGAGCVLPLSGNVHLSRDLGMRHRAGIGASEHSDAVVAIVSEETGSISVAVGGMLKRHLAPETLERLLRNELLPEREGNENDKFGWILSKFKGLKGGESREEDQGK</sequence>
<gene>
    <name evidence="12" type="primary">cdaA</name>
    <name evidence="10" type="synonym">dacA</name>
    <name evidence="12" type="ORF">H9868_01850</name>
</gene>
<dbReference type="Pfam" id="PF02457">
    <property type="entry name" value="DAC"/>
    <property type="match status" value="1"/>
</dbReference>
<comment type="similarity">
    <text evidence="10">Belongs to the adenylate cyclase family. DacA/CdaA subfamily.</text>
</comment>
<dbReference type="InterPro" id="IPR014046">
    <property type="entry name" value="C-di-AMP_synthase"/>
</dbReference>
<evidence type="ECO:0000256" key="5">
    <source>
        <dbReference type="ARBA" id="ARBA00022695"/>
    </source>
</evidence>
<evidence type="ECO:0000313" key="12">
    <source>
        <dbReference type="EMBL" id="HIW93263.1"/>
    </source>
</evidence>
<comment type="function">
    <text evidence="10">Catalyzes the condensation of 2 ATP molecules into cyclic di-AMP (c-di-AMP), a second messenger used to regulate differing processes in different bacteria.</text>
</comment>
<dbReference type="AlphaFoldDB" id="A0A9D1RTY9"/>
<keyword evidence="3 10" id="KW-0808">Transferase</keyword>
<dbReference type="PANTHER" id="PTHR34185">
    <property type="entry name" value="DIADENYLATE CYCLASE"/>
    <property type="match status" value="1"/>
</dbReference>
<feature type="domain" description="DAC" evidence="11">
    <location>
        <begin position="90"/>
        <end position="251"/>
    </location>
</feature>
<accession>A0A9D1RTY9</accession>
<evidence type="ECO:0000259" key="11">
    <source>
        <dbReference type="PROSITE" id="PS51794"/>
    </source>
</evidence>
<evidence type="ECO:0000256" key="2">
    <source>
        <dbReference type="ARBA" id="ARBA00022475"/>
    </source>
</evidence>
<evidence type="ECO:0000256" key="8">
    <source>
        <dbReference type="ARBA" id="ARBA00022989"/>
    </source>
</evidence>
<evidence type="ECO:0000256" key="1">
    <source>
        <dbReference type="ARBA" id="ARBA00000877"/>
    </source>
</evidence>
<keyword evidence="7 10" id="KW-0067">ATP-binding</keyword>
<feature type="transmembrane region" description="Helical" evidence="10">
    <location>
        <begin position="46"/>
        <end position="62"/>
    </location>
</feature>
<comment type="catalytic activity">
    <reaction evidence="1 10">
        <text>2 ATP = 3',3'-c-di-AMP + 2 diphosphate</text>
        <dbReference type="Rhea" id="RHEA:35655"/>
        <dbReference type="ChEBI" id="CHEBI:30616"/>
        <dbReference type="ChEBI" id="CHEBI:33019"/>
        <dbReference type="ChEBI" id="CHEBI:71500"/>
        <dbReference type="EC" id="2.7.7.85"/>
    </reaction>
</comment>
<evidence type="ECO:0000256" key="4">
    <source>
        <dbReference type="ARBA" id="ARBA00022692"/>
    </source>
</evidence>
<keyword evidence="5 10" id="KW-0548">Nucleotidyltransferase</keyword>
<comment type="subunit">
    <text evidence="10">Probably a homodimer.</text>
</comment>
<name>A0A9D1RTY9_9FIRM</name>
<dbReference type="PIRSF" id="PIRSF004793">
    <property type="entry name" value="UCP004793"/>
    <property type="match status" value="1"/>
</dbReference>
<dbReference type="PROSITE" id="PS51794">
    <property type="entry name" value="DAC"/>
    <property type="match status" value="1"/>
</dbReference>
<reference evidence="12" key="2">
    <citation type="submission" date="2021-04" db="EMBL/GenBank/DDBJ databases">
        <authorList>
            <person name="Gilroy R."/>
        </authorList>
    </citation>
    <scope>NUCLEOTIDE SEQUENCE</scope>
    <source>
        <strain evidence="12">ChiGjej6B6-1540</strain>
    </source>
</reference>
<keyword evidence="9 10" id="KW-0472">Membrane</keyword>
<dbReference type="InterPro" id="IPR003390">
    <property type="entry name" value="DNA_integrity_scan_DisA_N"/>
</dbReference>
<dbReference type="InterPro" id="IPR036888">
    <property type="entry name" value="DNA_integrity_DisA_N_sf"/>
</dbReference>
<evidence type="ECO:0000256" key="3">
    <source>
        <dbReference type="ARBA" id="ARBA00022679"/>
    </source>
</evidence>
<dbReference type="InterPro" id="IPR050338">
    <property type="entry name" value="DisA"/>
</dbReference>
<dbReference type="HAMAP" id="MF_01499">
    <property type="entry name" value="DacA"/>
    <property type="match status" value="1"/>
</dbReference>
<dbReference type="InterPro" id="IPR045585">
    <property type="entry name" value="CdaA_N"/>
</dbReference>
<keyword evidence="8 10" id="KW-1133">Transmembrane helix</keyword>
<evidence type="ECO:0000256" key="9">
    <source>
        <dbReference type="ARBA" id="ARBA00023136"/>
    </source>
</evidence>
<feature type="transmembrane region" description="Helical" evidence="10">
    <location>
        <begin position="68"/>
        <end position="89"/>
    </location>
</feature>
<keyword evidence="2 10" id="KW-1003">Cell membrane</keyword>
<evidence type="ECO:0000256" key="7">
    <source>
        <dbReference type="ARBA" id="ARBA00022840"/>
    </source>
</evidence>
<protein>
    <recommendedName>
        <fullName evidence="10">Diadenylate cyclase</fullName>
        <shortName evidence="10">DAC</shortName>
        <ecNumber evidence="10">2.7.7.85</ecNumber>
    </recommendedName>
    <alternativeName>
        <fullName evidence="10">Cyclic-di-AMP synthase</fullName>
        <shortName evidence="10">c-di-AMP synthase</shortName>
    </alternativeName>
</protein>
<dbReference type="GO" id="GO:0004016">
    <property type="term" value="F:adenylate cyclase activity"/>
    <property type="evidence" value="ECO:0007669"/>
    <property type="project" value="UniProtKB-UniRule"/>
</dbReference>
<dbReference type="Gene3D" id="3.40.1700.10">
    <property type="entry name" value="DNA integrity scanning protein, DisA, N-terminal domain"/>
    <property type="match status" value="1"/>
</dbReference>
<dbReference type="PANTHER" id="PTHR34185:SF1">
    <property type="entry name" value="DIADENYLATE CYCLASE"/>
    <property type="match status" value="1"/>
</dbReference>